<comment type="similarity">
    <text evidence="1">Belongs to the peptidase U62 family.</text>
</comment>
<reference evidence="3" key="1">
    <citation type="journal article" date="2014" name="Front. Microbiol.">
        <title>High frequency of phylogenetically diverse reductive dehalogenase-homologous genes in deep subseafloor sedimentary metagenomes.</title>
        <authorList>
            <person name="Kawai M."/>
            <person name="Futagami T."/>
            <person name="Toyoda A."/>
            <person name="Takaki Y."/>
            <person name="Nishi S."/>
            <person name="Hori S."/>
            <person name="Arai W."/>
            <person name="Tsubouchi T."/>
            <person name="Morono Y."/>
            <person name="Uchiyama I."/>
            <person name="Ito T."/>
            <person name="Fujiyama A."/>
            <person name="Inagaki F."/>
            <person name="Takami H."/>
        </authorList>
    </citation>
    <scope>NUCLEOTIDE SEQUENCE</scope>
    <source>
        <strain evidence="3">Expedition CK06-06</strain>
    </source>
</reference>
<dbReference type="PANTHER" id="PTHR30624">
    <property type="entry name" value="UNCHARACTERIZED PROTEIN TLDD AND PMBA"/>
    <property type="match status" value="1"/>
</dbReference>
<dbReference type="GO" id="GO:0005829">
    <property type="term" value="C:cytosol"/>
    <property type="evidence" value="ECO:0007669"/>
    <property type="project" value="TreeGrafter"/>
</dbReference>
<accession>X1C1N5</accession>
<feature type="non-terminal residue" evidence="3">
    <location>
        <position position="1"/>
    </location>
</feature>
<dbReference type="PANTHER" id="PTHR30624:SF0">
    <property type="entry name" value="METALLOPROTEASE SLR0863"/>
    <property type="match status" value="1"/>
</dbReference>
<sequence>QDLSFLRLFSLVYTQDNGIIQRAINSVGGIGGFEIIKTEKAENLSKKSAKEAVDLLKAKSPIGGKFTIITDPKLTGTMIHEAFGHAVEADMVLNNESILKGKIGKVVASEKVNIIDNPTMGQGKIYNLPYELFGCYFVDDEGIPSQKTIIIENGILKSYLHNLETSSRMDTLPNGHGRSSSFSSRPQVRMGFTFIEPGDWSIEEIIQDTKNGILCEDFQYGYTNPSTGNFQFKCKFSYKIENGEKKDHVVLF</sequence>
<comment type="caution">
    <text evidence="3">The sequence shown here is derived from an EMBL/GenBank/DDBJ whole genome shotgun (WGS) entry which is preliminary data.</text>
</comment>
<evidence type="ECO:0000256" key="1">
    <source>
        <dbReference type="ARBA" id="ARBA00005836"/>
    </source>
</evidence>
<evidence type="ECO:0000259" key="2">
    <source>
        <dbReference type="Pfam" id="PF19289"/>
    </source>
</evidence>
<dbReference type="AlphaFoldDB" id="X1C1N5"/>
<dbReference type="SUPFAM" id="SSF111283">
    <property type="entry name" value="Putative modulator of DNA gyrase, PmbA/TldD"/>
    <property type="match status" value="1"/>
</dbReference>
<dbReference type="InterPro" id="IPR045569">
    <property type="entry name" value="Metalloprtase-TldD/E_C"/>
</dbReference>
<dbReference type="Pfam" id="PF19289">
    <property type="entry name" value="PmbA_TldD_3rd"/>
    <property type="match status" value="1"/>
</dbReference>
<name>X1C1N5_9ZZZZ</name>
<gene>
    <name evidence="3" type="ORF">S01H4_24648</name>
</gene>
<protein>
    <recommendedName>
        <fullName evidence="2">Metalloprotease TldD/E C-terminal domain-containing protein</fullName>
    </recommendedName>
</protein>
<dbReference type="GO" id="GO:0008237">
    <property type="term" value="F:metallopeptidase activity"/>
    <property type="evidence" value="ECO:0007669"/>
    <property type="project" value="InterPro"/>
</dbReference>
<evidence type="ECO:0000313" key="3">
    <source>
        <dbReference type="EMBL" id="GAG87262.1"/>
    </source>
</evidence>
<feature type="domain" description="Metalloprotease TldD/E C-terminal" evidence="2">
    <location>
        <begin position="64"/>
        <end position="249"/>
    </location>
</feature>
<dbReference type="InterPro" id="IPR051463">
    <property type="entry name" value="Peptidase_U62_metallo"/>
</dbReference>
<dbReference type="EMBL" id="BART01011610">
    <property type="protein sequence ID" value="GAG87262.1"/>
    <property type="molecule type" value="Genomic_DNA"/>
</dbReference>
<organism evidence="3">
    <name type="scientific">marine sediment metagenome</name>
    <dbReference type="NCBI Taxonomy" id="412755"/>
    <lineage>
        <taxon>unclassified sequences</taxon>
        <taxon>metagenomes</taxon>
        <taxon>ecological metagenomes</taxon>
    </lineage>
</organism>
<dbReference type="GO" id="GO:0006508">
    <property type="term" value="P:proteolysis"/>
    <property type="evidence" value="ECO:0007669"/>
    <property type="project" value="InterPro"/>
</dbReference>
<proteinExistence type="inferred from homology"/>
<dbReference type="InterPro" id="IPR036059">
    <property type="entry name" value="TldD/PmbA_sf"/>
</dbReference>